<evidence type="ECO:0000313" key="2">
    <source>
        <dbReference type="EMBL" id="QBF25184.1"/>
    </source>
</evidence>
<dbReference type="Pfam" id="PF13304">
    <property type="entry name" value="AAA_21"/>
    <property type="match status" value="1"/>
</dbReference>
<dbReference type="AlphaFoldDB" id="A0A411MEQ6"/>
<keyword evidence="2" id="KW-0067">ATP-binding</keyword>
<dbReference type="PANTHER" id="PTHR43581">
    <property type="entry name" value="ATP/GTP PHOSPHATASE"/>
    <property type="match status" value="1"/>
</dbReference>
<evidence type="ECO:0000259" key="1">
    <source>
        <dbReference type="Pfam" id="PF13304"/>
    </source>
</evidence>
<dbReference type="OrthoDB" id="9809324at2"/>
<dbReference type="Proteomes" id="UP000291130">
    <property type="component" value="Chromosome"/>
</dbReference>
<keyword evidence="2" id="KW-0547">Nucleotide-binding</keyword>
<dbReference type="GO" id="GO:0016887">
    <property type="term" value="F:ATP hydrolysis activity"/>
    <property type="evidence" value="ECO:0007669"/>
    <property type="project" value="InterPro"/>
</dbReference>
<sequence length="382" mass="43003">MLSKFEVKGFKGFRDTFIFDLKQKNEYKFNTEAVNNGIIRNSIVYGRNGCGKTNLSYALFDIVNNIGDKASRRKFYARNYLNAGSVERKAVFSYTFKFDDDELVYNYEKESSAKILKETVMINGRTCIVADRSGAVNIVVDLPGADTLNKDIDDLFDISGAAVSIVSYIRSNTLLPDVGESAVFNKFVKFVHGMLLVRSLESNSFVGLNESEKNVCEDIVENGGIEDFEIFLNKNGIKCKLVEISDNDGKDIAFDFDGSLIPFAEIASTGTRTLCLFYFWLMRIREVGRISLVCIDEFDAFYHHELSLSVVEVLKHSGIQVILTTHNTAIMSNDLLRADCYFIMDETRIVSLADTTDKEIRQAHNLEKIYKAGGFSLERISG</sequence>
<proteinExistence type="predicted"/>
<gene>
    <name evidence="2" type="ORF">EXN22_05580</name>
</gene>
<accession>A0A411MEQ6</accession>
<reference evidence="2 3" key="1">
    <citation type="submission" date="2019-02" db="EMBL/GenBank/DDBJ databases">
        <title>Complete genome sequence of Pseudomonas sp. SNU WT1 isolated from rainbow trout.</title>
        <authorList>
            <person name="Oh W.T."/>
            <person name="Park S.C."/>
        </authorList>
    </citation>
    <scope>NUCLEOTIDE SEQUENCE [LARGE SCALE GENOMIC DNA]</scope>
    <source>
        <strain evidence="2 3">SNU WT1</strain>
    </source>
</reference>
<dbReference type="KEGG" id="ptk:EXN22_05580"/>
<dbReference type="InterPro" id="IPR003959">
    <property type="entry name" value="ATPase_AAA_core"/>
</dbReference>
<evidence type="ECO:0000313" key="3">
    <source>
        <dbReference type="Proteomes" id="UP000291130"/>
    </source>
</evidence>
<dbReference type="InterPro" id="IPR051396">
    <property type="entry name" value="Bact_Antivir_Def_Nuclease"/>
</dbReference>
<protein>
    <submittedName>
        <fullName evidence="2">ATP-binding protein</fullName>
    </submittedName>
</protein>
<feature type="domain" description="ATPase AAA-type core" evidence="1">
    <location>
        <begin position="258"/>
        <end position="332"/>
    </location>
</feature>
<dbReference type="PANTHER" id="PTHR43581:SF2">
    <property type="entry name" value="EXCINUCLEASE ATPASE SUBUNIT"/>
    <property type="match status" value="1"/>
</dbReference>
<dbReference type="EMBL" id="CP035952">
    <property type="protein sequence ID" value="QBF25184.1"/>
    <property type="molecule type" value="Genomic_DNA"/>
</dbReference>
<dbReference type="InterPro" id="IPR027417">
    <property type="entry name" value="P-loop_NTPase"/>
</dbReference>
<keyword evidence="3" id="KW-1185">Reference proteome</keyword>
<organism evidence="2 3">
    <name type="scientific">Pseudomonas tructae</name>
    <dbReference type="NCBI Taxonomy" id="2518644"/>
    <lineage>
        <taxon>Bacteria</taxon>
        <taxon>Pseudomonadati</taxon>
        <taxon>Pseudomonadota</taxon>
        <taxon>Gammaproteobacteria</taxon>
        <taxon>Pseudomonadales</taxon>
        <taxon>Pseudomonadaceae</taxon>
        <taxon>Pseudomonas</taxon>
    </lineage>
</organism>
<dbReference type="SUPFAM" id="SSF52540">
    <property type="entry name" value="P-loop containing nucleoside triphosphate hydrolases"/>
    <property type="match status" value="1"/>
</dbReference>
<name>A0A411MEQ6_9PSED</name>
<dbReference type="Gene3D" id="3.40.50.300">
    <property type="entry name" value="P-loop containing nucleotide triphosphate hydrolases"/>
    <property type="match status" value="1"/>
</dbReference>
<dbReference type="GO" id="GO:0005524">
    <property type="term" value="F:ATP binding"/>
    <property type="evidence" value="ECO:0007669"/>
    <property type="project" value="UniProtKB-KW"/>
</dbReference>
<dbReference type="RefSeq" id="WP_130263127.1">
    <property type="nucleotide sequence ID" value="NZ_CP035952.1"/>
</dbReference>